<evidence type="ECO:0000313" key="3">
    <source>
        <dbReference type="EMBL" id="CAB4179560.1"/>
    </source>
</evidence>
<evidence type="ECO:0000313" key="5">
    <source>
        <dbReference type="EMBL" id="CAB4193719.1"/>
    </source>
</evidence>
<reference evidence="1" key="1">
    <citation type="submission" date="2020-04" db="EMBL/GenBank/DDBJ databases">
        <authorList>
            <person name="Chiriac C."/>
            <person name="Salcher M."/>
            <person name="Ghai R."/>
            <person name="Kavagutti S V."/>
        </authorList>
    </citation>
    <scope>NUCLEOTIDE SEQUENCE</scope>
</reference>
<name>A0A6J5P4Q6_9CAUD</name>
<evidence type="ECO:0000313" key="1">
    <source>
        <dbReference type="EMBL" id="CAB4166910.1"/>
    </source>
</evidence>
<dbReference type="EMBL" id="LR796979">
    <property type="protein sequence ID" value="CAB4179560.1"/>
    <property type="molecule type" value="Genomic_DNA"/>
</dbReference>
<dbReference type="EMBL" id="LR797132">
    <property type="protein sequence ID" value="CAB4189193.1"/>
    <property type="molecule type" value="Genomic_DNA"/>
</dbReference>
<organism evidence="1">
    <name type="scientific">uncultured Caudovirales phage</name>
    <dbReference type="NCBI Taxonomy" id="2100421"/>
    <lineage>
        <taxon>Viruses</taxon>
        <taxon>Duplodnaviria</taxon>
        <taxon>Heunggongvirae</taxon>
        <taxon>Uroviricota</taxon>
        <taxon>Caudoviricetes</taxon>
        <taxon>Peduoviridae</taxon>
        <taxon>Maltschvirus</taxon>
        <taxon>Maltschvirus maltsch</taxon>
    </lineage>
</organism>
<gene>
    <name evidence="3" type="ORF">UFOVP1034_149</name>
    <name evidence="4" type="ORF">UFOVP1177_149</name>
    <name evidence="5" type="ORF">UFOVP1243_136</name>
    <name evidence="6" type="ORF">UFOVP1581_9</name>
    <name evidence="1" type="ORF">UFOVP854_9</name>
    <name evidence="2" type="ORF">UFOVP964_9</name>
</gene>
<sequence length="121" mass="12118">MATTVYKVLAQTGSSGSTGNGSATLTAVTNTNLYTVPSATSAILSTIIICNQASAAATYRIAIRPAGAAVATQHWIVYGATVAASDSTALTLGITLATTDVVTVYASAATMSFSLYGTELS</sequence>
<dbReference type="EMBL" id="LR796924">
    <property type="protein sequence ID" value="CAB4173764.1"/>
    <property type="molecule type" value="Genomic_DNA"/>
</dbReference>
<dbReference type="EMBL" id="LR796798">
    <property type="protein sequence ID" value="CAB4166910.1"/>
    <property type="molecule type" value="Genomic_DNA"/>
</dbReference>
<dbReference type="EMBL" id="LR798433">
    <property type="protein sequence ID" value="CAB5230965.1"/>
    <property type="molecule type" value="Genomic_DNA"/>
</dbReference>
<protein>
    <submittedName>
        <fullName evidence="1">Uncharacterized protein</fullName>
    </submittedName>
</protein>
<dbReference type="EMBL" id="LR797196">
    <property type="protein sequence ID" value="CAB4193719.1"/>
    <property type="molecule type" value="Genomic_DNA"/>
</dbReference>
<evidence type="ECO:0000313" key="2">
    <source>
        <dbReference type="EMBL" id="CAB4173764.1"/>
    </source>
</evidence>
<proteinExistence type="predicted"/>
<evidence type="ECO:0000313" key="6">
    <source>
        <dbReference type="EMBL" id="CAB5230965.1"/>
    </source>
</evidence>
<evidence type="ECO:0000313" key="4">
    <source>
        <dbReference type="EMBL" id="CAB4189193.1"/>
    </source>
</evidence>
<accession>A0A6J5P4Q6</accession>